<evidence type="ECO:0000256" key="1">
    <source>
        <dbReference type="ARBA" id="ARBA00022723"/>
    </source>
</evidence>
<dbReference type="EMBL" id="KV426836">
    <property type="protein sequence ID" value="KZV78577.1"/>
    <property type="molecule type" value="Genomic_DNA"/>
</dbReference>
<organism evidence="5 6">
    <name type="scientific">Exidia glandulosa HHB12029</name>
    <dbReference type="NCBI Taxonomy" id="1314781"/>
    <lineage>
        <taxon>Eukaryota</taxon>
        <taxon>Fungi</taxon>
        <taxon>Dikarya</taxon>
        <taxon>Basidiomycota</taxon>
        <taxon>Agaricomycotina</taxon>
        <taxon>Agaricomycetes</taxon>
        <taxon>Auriculariales</taxon>
        <taxon>Exidiaceae</taxon>
        <taxon>Exidia</taxon>
    </lineage>
</organism>
<proteinExistence type="predicted"/>
<keyword evidence="2" id="KW-0863">Zinc-finger</keyword>
<name>A0A166MZ88_EXIGL</name>
<keyword evidence="6" id="KW-1185">Reference proteome</keyword>
<keyword evidence="3" id="KW-0862">Zinc</keyword>
<feature type="domain" description="MYND-type" evidence="4">
    <location>
        <begin position="1"/>
        <end position="36"/>
    </location>
</feature>
<protein>
    <recommendedName>
        <fullName evidence="4">MYND-type domain-containing protein</fullName>
    </recommendedName>
</protein>
<gene>
    <name evidence="5" type="ORF">EXIGLDRAFT_589808</name>
</gene>
<dbReference type="InterPro" id="IPR002893">
    <property type="entry name" value="Znf_MYND"/>
</dbReference>
<dbReference type="OrthoDB" id="437457at2759"/>
<dbReference type="GO" id="GO:0008270">
    <property type="term" value="F:zinc ion binding"/>
    <property type="evidence" value="ECO:0007669"/>
    <property type="project" value="UniProtKB-KW"/>
</dbReference>
<keyword evidence="1" id="KW-0479">Metal-binding</keyword>
<evidence type="ECO:0000256" key="2">
    <source>
        <dbReference type="ARBA" id="ARBA00022771"/>
    </source>
</evidence>
<evidence type="ECO:0000313" key="6">
    <source>
        <dbReference type="Proteomes" id="UP000077266"/>
    </source>
</evidence>
<dbReference type="Pfam" id="PF01753">
    <property type="entry name" value="zf-MYND"/>
    <property type="match status" value="1"/>
</dbReference>
<feature type="non-terminal residue" evidence="5">
    <location>
        <position position="1"/>
    </location>
</feature>
<dbReference type="InParanoid" id="A0A166MZ88"/>
<sequence>CAICAYPATSRCSGCTRVFYCSQGASFGWENHKRLCKIYQRQRAGESIPADTYCGLCGKTGGRFMKTRCCNRTICNGYEDGWAMGYSHGSCARNHDRYTRCSWHADSEHGGDMLSCEACDNHCEASHSYSLDAEMAAWYMTNNFNFR</sequence>
<evidence type="ECO:0000259" key="4">
    <source>
        <dbReference type="Pfam" id="PF01753"/>
    </source>
</evidence>
<dbReference type="Gene3D" id="6.10.140.2220">
    <property type="match status" value="1"/>
</dbReference>
<dbReference type="SUPFAM" id="SSF144232">
    <property type="entry name" value="HIT/MYND zinc finger-like"/>
    <property type="match status" value="1"/>
</dbReference>
<reference evidence="5 6" key="1">
    <citation type="journal article" date="2016" name="Mol. Biol. Evol.">
        <title>Comparative Genomics of Early-Diverging Mushroom-Forming Fungi Provides Insights into the Origins of Lignocellulose Decay Capabilities.</title>
        <authorList>
            <person name="Nagy L.G."/>
            <person name="Riley R."/>
            <person name="Tritt A."/>
            <person name="Adam C."/>
            <person name="Daum C."/>
            <person name="Floudas D."/>
            <person name="Sun H."/>
            <person name="Yadav J.S."/>
            <person name="Pangilinan J."/>
            <person name="Larsson K.H."/>
            <person name="Matsuura K."/>
            <person name="Barry K."/>
            <person name="Labutti K."/>
            <person name="Kuo R."/>
            <person name="Ohm R.A."/>
            <person name="Bhattacharya S.S."/>
            <person name="Shirouzu T."/>
            <person name="Yoshinaga Y."/>
            <person name="Martin F.M."/>
            <person name="Grigoriev I.V."/>
            <person name="Hibbett D.S."/>
        </authorList>
    </citation>
    <scope>NUCLEOTIDE SEQUENCE [LARGE SCALE GENOMIC DNA]</scope>
    <source>
        <strain evidence="5 6">HHB12029</strain>
    </source>
</reference>
<accession>A0A166MZ88</accession>
<evidence type="ECO:0000256" key="3">
    <source>
        <dbReference type="ARBA" id="ARBA00022833"/>
    </source>
</evidence>
<evidence type="ECO:0000313" key="5">
    <source>
        <dbReference type="EMBL" id="KZV78577.1"/>
    </source>
</evidence>
<dbReference type="Proteomes" id="UP000077266">
    <property type="component" value="Unassembled WGS sequence"/>
</dbReference>
<feature type="non-terminal residue" evidence="5">
    <location>
        <position position="147"/>
    </location>
</feature>
<dbReference type="AlphaFoldDB" id="A0A166MZ88"/>